<dbReference type="PROSITE" id="PS51891">
    <property type="entry name" value="CENP_V_GFA"/>
    <property type="match status" value="1"/>
</dbReference>
<dbReference type="Gene3D" id="3.90.1590.10">
    <property type="entry name" value="glutathione-dependent formaldehyde- activating enzyme (gfa)"/>
    <property type="match status" value="1"/>
</dbReference>
<dbReference type="GO" id="GO:0046872">
    <property type="term" value="F:metal ion binding"/>
    <property type="evidence" value="ECO:0007669"/>
    <property type="project" value="UniProtKB-KW"/>
</dbReference>
<evidence type="ECO:0000256" key="5">
    <source>
        <dbReference type="SAM" id="MobiDB-lite"/>
    </source>
</evidence>
<feature type="compositionally biased region" description="Acidic residues" evidence="5">
    <location>
        <begin position="176"/>
        <end position="185"/>
    </location>
</feature>
<dbReference type="RefSeq" id="XP_064654873.1">
    <property type="nucleotide sequence ID" value="XM_064807057.1"/>
</dbReference>
<name>A0AAV9P189_9PEZI</name>
<feature type="region of interest" description="Disordered" evidence="5">
    <location>
        <begin position="173"/>
        <end position="210"/>
    </location>
</feature>
<evidence type="ECO:0000313" key="8">
    <source>
        <dbReference type="Proteomes" id="UP001337655"/>
    </source>
</evidence>
<comment type="caution">
    <text evidence="7">The sequence shown here is derived from an EMBL/GenBank/DDBJ whole genome shotgun (WGS) entry which is preliminary data.</text>
</comment>
<dbReference type="PANTHER" id="PTHR33337:SF40">
    <property type="entry name" value="CENP-V_GFA DOMAIN-CONTAINING PROTEIN-RELATED"/>
    <property type="match status" value="1"/>
</dbReference>
<evidence type="ECO:0000259" key="6">
    <source>
        <dbReference type="PROSITE" id="PS51891"/>
    </source>
</evidence>
<feature type="compositionally biased region" description="Basic and acidic residues" evidence="5">
    <location>
        <begin position="188"/>
        <end position="210"/>
    </location>
</feature>
<gene>
    <name evidence="7" type="ORF">LTR77_009831</name>
</gene>
<evidence type="ECO:0000256" key="2">
    <source>
        <dbReference type="ARBA" id="ARBA00022723"/>
    </source>
</evidence>
<dbReference type="InterPro" id="IPR006913">
    <property type="entry name" value="CENP-V/GFA"/>
</dbReference>
<reference evidence="7 8" key="1">
    <citation type="submission" date="2023-08" db="EMBL/GenBank/DDBJ databases">
        <title>Black Yeasts Isolated from many extreme environments.</title>
        <authorList>
            <person name="Coleine C."/>
            <person name="Stajich J.E."/>
            <person name="Selbmann L."/>
        </authorList>
    </citation>
    <scope>NUCLEOTIDE SEQUENCE [LARGE SCALE GENOMIC DNA]</scope>
    <source>
        <strain evidence="7 8">CCFEE 5935</strain>
    </source>
</reference>
<dbReference type="Pfam" id="PF04828">
    <property type="entry name" value="GFA"/>
    <property type="match status" value="1"/>
</dbReference>
<sequence length="210" mass="24657">MSDKLVEAPTGEKVPEKDLWKFREPYRVHKREEHFEAVLGGSCHCGEVKFQLSRETPLASKLCHCTTCQKQHAAPFQWAAIFHKGDINFHDGHHHLEWYDPTSKSIEHQLPCKVRCKYCHSPIMDEGRNMILMFPSLIDFPDKTARDRFKPRCHMFYPQRVMDIPDGLPKWSGINEDSDLIEDSPPEQIKELERKRKEKVEEEVHPGQRE</sequence>
<accession>A0AAV9P189</accession>
<dbReference type="GeneID" id="89931161"/>
<proteinExistence type="inferred from homology"/>
<evidence type="ECO:0000256" key="1">
    <source>
        <dbReference type="ARBA" id="ARBA00005495"/>
    </source>
</evidence>
<comment type="similarity">
    <text evidence="1">Belongs to the Gfa family.</text>
</comment>
<keyword evidence="2" id="KW-0479">Metal-binding</keyword>
<organism evidence="7 8">
    <name type="scientific">Saxophila tyrrhenica</name>
    <dbReference type="NCBI Taxonomy" id="1690608"/>
    <lineage>
        <taxon>Eukaryota</taxon>
        <taxon>Fungi</taxon>
        <taxon>Dikarya</taxon>
        <taxon>Ascomycota</taxon>
        <taxon>Pezizomycotina</taxon>
        <taxon>Dothideomycetes</taxon>
        <taxon>Dothideomycetidae</taxon>
        <taxon>Mycosphaerellales</taxon>
        <taxon>Extremaceae</taxon>
        <taxon>Saxophila</taxon>
    </lineage>
</organism>
<dbReference type="Proteomes" id="UP001337655">
    <property type="component" value="Unassembled WGS sequence"/>
</dbReference>
<evidence type="ECO:0000313" key="7">
    <source>
        <dbReference type="EMBL" id="KAK5164625.1"/>
    </source>
</evidence>
<evidence type="ECO:0000256" key="3">
    <source>
        <dbReference type="ARBA" id="ARBA00022833"/>
    </source>
</evidence>
<dbReference type="PANTHER" id="PTHR33337">
    <property type="entry name" value="GFA DOMAIN-CONTAINING PROTEIN"/>
    <property type="match status" value="1"/>
</dbReference>
<protein>
    <recommendedName>
        <fullName evidence="6">CENP-V/GFA domain-containing protein</fullName>
    </recommendedName>
</protein>
<dbReference type="AlphaFoldDB" id="A0AAV9P189"/>
<keyword evidence="3" id="KW-0862">Zinc</keyword>
<keyword evidence="4" id="KW-0456">Lyase</keyword>
<dbReference type="InterPro" id="IPR011057">
    <property type="entry name" value="Mss4-like_sf"/>
</dbReference>
<dbReference type="SUPFAM" id="SSF51316">
    <property type="entry name" value="Mss4-like"/>
    <property type="match status" value="1"/>
</dbReference>
<feature type="domain" description="CENP-V/GFA" evidence="6">
    <location>
        <begin position="39"/>
        <end position="172"/>
    </location>
</feature>
<dbReference type="EMBL" id="JAVRRT010000019">
    <property type="protein sequence ID" value="KAK5164625.1"/>
    <property type="molecule type" value="Genomic_DNA"/>
</dbReference>
<evidence type="ECO:0000256" key="4">
    <source>
        <dbReference type="ARBA" id="ARBA00023239"/>
    </source>
</evidence>
<dbReference type="GO" id="GO:0016846">
    <property type="term" value="F:carbon-sulfur lyase activity"/>
    <property type="evidence" value="ECO:0007669"/>
    <property type="project" value="InterPro"/>
</dbReference>
<keyword evidence="8" id="KW-1185">Reference proteome</keyword>